<evidence type="ECO:0000313" key="4">
    <source>
        <dbReference type="Proteomes" id="UP000327157"/>
    </source>
</evidence>
<feature type="region of interest" description="Disordered" evidence="1">
    <location>
        <begin position="36"/>
        <end position="55"/>
    </location>
</feature>
<keyword evidence="2" id="KW-0418">Kinase</keyword>
<gene>
    <name evidence="2" type="ORF">D8674_004393</name>
    <name evidence="3" type="ORF">D8674_039884</name>
</gene>
<dbReference type="Proteomes" id="UP000327157">
    <property type="component" value="Chromosome 10"/>
</dbReference>
<name>A0A5N5FJR3_9ROSA</name>
<proteinExistence type="predicted"/>
<comment type="caution">
    <text evidence="2">The sequence shown here is derived from an EMBL/GenBank/DDBJ whole genome shotgun (WGS) entry which is preliminary data.</text>
</comment>
<dbReference type="EMBL" id="SMOL01000695">
    <property type="protein sequence ID" value="KAB2603388.1"/>
    <property type="molecule type" value="Genomic_DNA"/>
</dbReference>
<reference evidence="2 4" key="3">
    <citation type="submission" date="2019-11" db="EMBL/GenBank/DDBJ databases">
        <title>A de novo genome assembly of a pear dwarfing rootstock.</title>
        <authorList>
            <person name="Wang F."/>
            <person name="Wang J."/>
            <person name="Li S."/>
            <person name="Zhang Y."/>
            <person name="Fang M."/>
            <person name="Ma L."/>
            <person name="Zhao Y."/>
            <person name="Jiang S."/>
        </authorList>
    </citation>
    <scope>NUCLEOTIDE SEQUENCE [LARGE SCALE GENOMIC DNA]</scope>
    <source>
        <strain evidence="2">S2</strain>
        <tissue evidence="2">Leaf</tissue>
    </source>
</reference>
<accession>A0A5N5FJR3</accession>
<protein>
    <submittedName>
        <fullName evidence="2">Receptor-like cytosolic serine/threonine-protein kinase RBK2</fullName>
    </submittedName>
</protein>
<dbReference type="AlphaFoldDB" id="A0A5N5FJR3"/>
<dbReference type="GO" id="GO:0016301">
    <property type="term" value="F:kinase activity"/>
    <property type="evidence" value="ECO:0007669"/>
    <property type="project" value="UniProtKB-KW"/>
</dbReference>
<keyword evidence="2" id="KW-0808">Transferase</keyword>
<keyword evidence="2" id="KW-0675">Receptor</keyword>
<evidence type="ECO:0000313" key="2">
    <source>
        <dbReference type="EMBL" id="KAB2603388.1"/>
    </source>
</evidence>
<keyword evidence="4" id="KW-1185">Reference proteome</keyword>
<feature type="compositionally biased region" description="Polar residues" evidence="1">
    <location>
        <begin position="36"/>
        <end position="45"/>
    </location>
</feature>
<sequence>MISQEVNGDALSDDVRRHFIKQLVGIYEANSNLQKGSTHGIQGHSSKFRGSASKVSMNVHQSLGGQLTPLAPQCIRH</sequence>
<evidence type="ECO:0000256" key="1">
    <source>
        <dbReference type="SAM" id="MobiDB-lite"/>
    </source>
</evidence>
<dbReference type="EMBL" id="SMOL01000125">
    <property type="protein sequence ID" value="KAB2631935.1"/>
    <property type="molecule type" value="Genomic_DNA"/>
</dbReference>
<reference evidence="4" key="2">
    <citation type="submission" date="2019-10" db="EMBL/GenBank/DDBJ databases">
        <title>A de novo genome assembly of a pear dwarfing rootstock.</title>
        <authorList>
            <person name="Wang F."/>
            <person name="Wang J."/>
            <person name="Li S."/>
            <person name="Zhang Y."/>
            <person name="Fang M."/>
            <person name="Ma L."/>
            <person name="Zhao Y."/>
            <person name="Jiang S."/>
        </authorList>
    </citation>
    <scope>NUCLEOTIDE SEQUENCE [LARGE SCALE GENOMIC DNA]</scope>
</reference>
<evidence type="ECO:0000313" key="3">
    <source>
        <dbReference type="EMBL" id="KAB2631935.1"/>
    </source>
</evidence>
<reference evidence="2 4" key="1">
    <citation type="submission" date="2019-09" db="EMBL/GenBank/DDBJ databases">
        <authorList>
            <person name="Ou C."/>
        </authorList>
    </citation>
    <scope>NUCLEOTIDE SEQUENCE [LARGE SCALE GENOMIC DNA]</scope>
    <source>
        <strain evidence="2">S2</strain>
        <tissue evidence="2">Leaf</tissue>
    </source>
</reference>
<organism evidence="2 4">
    <name type="scientific">Pyrus ussuriensis x Pyrus communis</name>
    <dbReference type="NCBI Taxonomy" id="2448454"/>
    <lineage>
        <taxon>Eukaryota</taxon>
        <taxon>Viridiplantae</taxon>
        <taxon>Streptophyta</taxon>
        <taxon>Embryophyta</taxon>
        <taxon>Tracheophyta</taxon>
        <taxon>Spermatophyta</taxon>
        <taxon>Magnoliopsida</taxon>
        <taxon>eudicotyledons</taxon>
        <taxon>Gunneridae</taxon>
        <taxon>Pentapetalae</taxon>
        <taxon>rosids</taxon>
        <taxon>fabids</taxon>
        <taxon>Rosales</taxon>
        <taxon>Rosaceae</taxon>
        <taxon>Amygdaloideae</taxon>
        <taxon>Maleae</taxon>
        <taxon>Pyrus</taxon>
    </lineage>
</organism>